<dbReference type="EMBL" id="JAGDYP010000013">
    <property type="protein sequence ID" value="MBO1885114.1"/>
    <property type="molecule type" value="Genomic_DNA"/>
</dbReference>
<protein>
    <recommendedName>
        <fullName evidence="1">DUF7738 domain-containing protein</fullName>
    </recommendedName>
</protein>
<proteinExistence type="predicted"/>
<dbReference type="Pfam" id="PF24880">
    <property type="entry name" value="DUF7738"/>
    <property type="match status" value="1"/>
</dbReference>
<keyword evidence="3" id="KW-1185">Reference proteome</keyword>
<reference evidence="2 3" key="1">
    <citation type="submission" date="2021-03" db="EMBL/GenBank/DDBJ databases">
        <title>Isolation and description of Capnocytophaga bilenii sp. nov., a novel Capnocytophaga species, isolated from a gingivitis subject.</title>
        <authorList>
            <person name="Antezack A."/>
            <person name="Monnet-Corti V."/>
            <person name="La Scola B."/>
        </authorList>
    </citation>
    <scope>NUCLEOTIDE SEQUENCE [LARGE SCALE GENOMIC DNA]</scope>
    <source>
        <strain evidence="2 3">Marseille-Q4570</strain>
    </source>
</reference>
<name>A0ABS3Q0K3_9FLAO</name>
<evidence type="ECO:0000313" key="3">
    <source>
        <dbReference type="Proteomes" id="UP000681610"/>
    </source>
</evidence>
<sequence length="169" mass="19777">MKIKLKIIPLIGIEINDSKITFGSNINEIIKILGEPDYKNERQLYYDTLEFRMDFDNDKNLKFVELQGPETEKINPEIYGINPFEIEANELITILEEKDSDIDVSEKPYCYCFREISIGVWRDTTPENILKSIPENVSKEEECIWQEELNKAKHFWTIGAGVKGYYKLS</sequence>
<dbReference type="RefSeq" id="WP_208059480.1">
    <property type="nucleotide sequence ID" value="NZ_JAGDYP010000013.1"/>
</dbReference>
<evidence type="ECO:0000259" key="1">
    <source>
        <dbReference type="Pfam" id="PF24880"/>
    </source>
</evidence>
<gene>
    <name evidence="2" type="ORF">J4N46_11990</name>
</gene>
<dbReference type="InterPro" id="IPR056640">
    <property type="entry name" value="DUF7738"/>
</dbReference>
<comment type="caution">
    <text evidence="2">The sequence shown here is derived from an EMBL/GenBank/DDBJ whole genome shotgun (WGS) entry which is preliminary data.</text>
</comment>
<evidence type="ECO:0000313" key="2">
    <source>
        <dbReference type="EMBL" id="MBO1885114.1"/>
    </source>
</evidence>
<organism evidence="2 3">
    <name type="scientific">Capnocytophaga bilenii</name>
    <dbReference type="NCBI Taxonomy" id="2819369"/>
    <lineage>
        <taxon>Bacteria</taxon>
        <taxon>Pseudomonadati</taxon>
        <taxon>Bacteroidota</taxon>
        <taxon>Flavobacteriia</taxon>
        <taxon>Flavobacteriales</taxon>
        <taxon>Flavobacteriaceae</taxon>
        <taxon>Capnocytophaga</taxon>
    </lineage>
</organism>
<accession>A0ABS3Q0K3</accession>
<feature type="domain" description="DUF7738" evidence="1">
    <location>
        <begin position="12"/>
        <end position="72"/>
    </location>
</feature>
<dbReference type="Proteomes" id="UP000681610">
    <property type="component" value="Unassembled WGS sequence"/>
</dbReference>